<evidence type="ECO:0000313" key="2">
    <source>
        <dbReference type="EMBL" id="OMG92366.1"/>
    </source>
</evidence>
<dbReference type="Proteomes" id="UP000187251">
    <property type="component" value="Unassembled WGS sequence"/>
</dbReference>
<dbReference type="PANTHER" id="PTHR43737:SF1">
    <property type="entry name" value="DUF1501 DOMAIN-CONTAINING PROTEIN"/>
    <property type="match status" value="1"/>
</dbReference>
<dbReference type="EMBL" id="MJMN01000002">
    <property type="protein sequence ID" value="OMG92366.1"/>
    <property type="molecule type" value="Genomic_DNA"/>
</dbReference>
<dbReference type="InterPro" id="IPR014917">
    <property type="entry name" value="DUF1800"/>
</dbReference>
<gene>
    <name evidence="2" type="ORF">BIZ92_06645</name>
</gene>
<feature type="region of interest" description="Disordered" evidence="1">
    <location>
        <begin position="1"/>
        <end position="25"/>
    </location>
</feature>
<name>A0A1R1JYT8_ALCXX</name>
<dbReference type="PANTHER" id="PTHR43737">
    <property type="entry name" value="BLL7424 PROTEIN"/>
    <property type="match status" value="1"/>
</dbReference>
<dbReference type="RefSeq" id="WP_076409148.1">
    <property type="nucleotide sequence ID" value="NZ_AP028040.1"/>
</dbReference>
<evidence type="ECO:0000256" key="1">
    <source>
        <dbReference type="SAM" id="MobiDB-lite"/>
    </source>
</evidence>
<protein>
    <recommendedName>
        <fullName evidence="4">DUF1800 domain-containing protein</fullName>
    </recommendedName>
</protein>
<organism evidence="2 3">
    <name type="scientific">Alcaligenes xylosoxydans xylosoxydans</name>
    <name type="common">Achromobacter xylosoxidans</name>
    <dbReference type="NCBI Taxonomy" id="85698"/>
    <lineage>
        <taxon>Bacteria</taxon>
        <taxon>Pseudomonadati</taxon>
        <taxon>Pseudomonadota</taxon>
        <taxon>Betaproteobacteria</taxon>
        <taxon>Burkholderiales</taxon>
        <taxon>Alcaligenaceae</taxon>
        <taxon>Achromobacter</taxon>
    </lineage>
</organism>
<dbReference type="OrthoDB" id="9772295at2"/>
<feature type="compositionally biased region" description="Low complexity" evidence="1">
    <location>
        <begin position="1"/>
        <end position="14"/>
    </location>
</feature>
<reference evidence="2 3" key="1">
    <citation type="submission" date="2016-09" db="EMBL/GenBank/DDBJ databases">
        <title>Phylogenomics of Achromobacter.</title>
        <authorList>
            <person name="Jeukens J."/>
            <person name="Freschi L."/>
            <person name="Vincent A.T."/>
            <person name="Emond-Rheault J.-G."/>
            <person name="Kukavica-Ibrulj I."/>
            <person name="Charette S.J."/>
            <person name="Levesque R.C."/>
        </authorList>
    </citation>
    <scope>NUCLEOTIDE SEQUENCE [LARGE SCALE GENOMIC DNA]</scope>
    <source>
        <strain evidence="2 3">AUS488</strain>
    </source>
</reference>
<comment type="caution">
    <text evidence="2">The sequence shown here is derived from an EMBL/GenBank/DDBJ whole genome shotgun (WGS) entry which is preliminary data.</text>
</comment>
<dbReference type="AlphaFoldDB" id="A0A1R1JYT8"/>
<dbReference type="Pfam" id="PF08811">
    <property type="entry name" value="DUF1800"/>
    <property type="match status" value="1"/>
</dbReference>
<evidence type="ECO:0000313" key="3">
    <source>
        <dbReference type="Proteomes" id="UP000187251"/>
    </source>
</evidence>
<proteinExistence type="predicted"/>
<sequence>MSATPPAAAPPAATERTRPPTPGQASRFLAQATFGPTPAQIDAVVRDGYAAWLDAQLALPPSQSHFDWLLQQGRNTEAYKGNGINAPLESTLWRKFISAEDQVRTRVAFALSEIFVVGVASITANWPLFGAAGFMDLLAEHAFGNYQDLLTAVTRNLSMGCMLTYRGNRKEDPRTGRHPDENYAREVMQLFSIGLLELNRDGTPRLVNGAPVETYDNADVQGLAKVFTGWDLDGPETDVQFHRRPMALNPALHSLAEKRFLGAVIPPGTDGHLSLQRAMEVISAHPNVGPFIGTQLIQRLVTSNPSPAYVERVATVFDDDGRGARGDLKAVVRAILLDDEARHPDLSAPGWGKVREPILRFSGWARAFGATSTNGAWAMPDTTDNTIRLAQSPMRSASVFNFFRPRYTPPVTELARRGLVAPELQITDETSIAGYLNFVAIYVDRGWEDLQTPYTAEIALAADADALVAHIVLLLAGDAFSTATAQAIARAVDTLPRERPRDRVRAAITLVAASPEYLVQK</sequence>
<accession>A0A1R1JYT8</accession>
<evidence type="ECO:0008006" key="4">
    <source>
        <dbReference type="Google" id="ProtNLM"/>
    </source>
</evidence>